<evidence type="ECO:0000256" key="1">
    <source>
        <dbReference type="SAM" id="MobiDB-lite"/>
    </source>
</evidence>
<comment type="caution">
    <text evidence="2">The sequence shown here is derived from an EMBL/GenBank/DDBJ whole genome shotgun (WGS) entry which is preliminary data.</text>
</comment>
<name>A0A8H3G1N1_9LECA</name>
<sequence length="384" mass="43808">MSNSCDNSSANVPSPPNIHYSQLKQKLQQQIVDLCTLRDGADDSTLSSPAIDYSQYSQFKRTIQMPVVEKQSAIDQRPRCCFEGFAVNRARYFLQGVLEARRFDQRRGEKEDLQSLFADIPEERPIHAEDIFKDALDIWFNKGILQGTIDKEAGILPGENEKLDLLFQVDPELLVLWLENHITLKKKHRANCDEPSSKKELPDHQKHSDPDGKLSEDPDRDSVISKGDDAYDENSLSMNELYQLGQLRYLESHLNEHHPDTSESDFNIAIAEARVRGEFKRIKTALGYLQKGKGQTNKIRSFNRHTREFAELAVKFLKHTVEMYADAGEASEQISAAFFKEFSSLYPKPEECKGRDGEEIEFQKQFVVAMGKSLGSILSEQDDE</sequence>
<accession>A0A8H3G1N1</accession>
<organism evidence="2 3">
    <name type="scientific">Heterodermia speciosa</name>
    <dbReference type="NCBI Taxonomy" id="116794"/>
    <lineage>
        <taxon>Eukaryota</taxon>
        <taxon>Fungi</taxon>
        <taxon>Dikarya</taxon>
        <taxon>Ascomycota</taxon>
        <taxon>Pezizomycotina</taxon>
        <taxon>Lecanoromycetes</taxon>
        <taxon>OSLEUM clade</taxon>
        <taxon>Lecanoromycetidae</taxon>
        <taxon>Caliciales</taxon>
        <taxon>Physciaceae</taxon>
        <taxon>Heterodermia</taxon>
    </lineage>
</organism>
<dbReference type="Proteomes" id="UP000664521">
    <property type="component" value="Unassembled WGS sequence"/>
</dbReference>
<dbReference type="EMBL" id="CAJPDS010000076">
    <property type="protein sequence ID" value="CAF9934591.1"/>
    <property type="molecule type" value="Genomic_DNA"/>
</dbReference>
<gene>
    <name evidence="2" type="ORF">HETSPECPRED_009278</name>
</gene>
<proteinExistence type="predicted"/>
<dbReference type="AlphaFoldDB" id="A0A8H3G1N1"/>
<keyword evidence="3" id="KW-1185">Reference proteome</keyword>
<protein>
    <submittedName>
        <fullName evidence="2">Uncharacterized protein</fullName>
    </submittedName>
</protein>
<feature type="compositionally biased region" description="Basic and acidic residues" evidence="1">
    <location>
        <begin position="190"/>
        <end position="229"/>
    </location>
</feature>
<evidence type="ECO:0000313" key="3">
    <source>
        <dbReference type="Proteomes" id="UP000664521"/>
    </source>
</evidence>
<reference evidence="2" key="1">
    <citation type="submission" date="2021-03" db="EMBL/GenBank/DDBJ databases">
        <authorList>
            <person name="Tagirdzhanova G."/>
        </authorList>
    </citation>
    <scope>NUCLEOTIDE SEQUENCE</scope>
</reference>
<evidence type="ECO:0000313" key="2">
    <source>
        <dbReference type="EMBL" id="CAF9934591.1"/>
    </source>
</evidence>
<feature type="region of interest" description="Disordered" evidence="1">
    <location>
        <begin position="188"/>
        <end position="231"/>
    </location>
</feature>